<dbReference type="Proteomes" id="UP000230233">
    <property type="component" value="Chromosome V"/>
</dbReference>
<accession>A0A2G5TM99</accession>
<protein>
    <recommendedName>
        <fullName evidence="8">G-protein coupled receptors family 1 profile domain-containing protein</fullName>
    </recommendedName>
</protein>
<dbReference type="STRING" id="1611254.A0A2G5TM99"/>
<evidence type="ECO:0000256" key="1">
    <source>
        <dbReference type="ARBA" id="ARBA00004141"/>
    </source>
</evidence>
<feature type="transmembrane region" description="Helical" evidence="5">
    <location>
        <begin position="240"/>
        <end position="259"/>
    </location>
</feature>
<dbReference type="EMBL" id="PDUG01000005">
    <property type="protein sequence ID" value="PIC28397.1"/>
    <property type="molecule type" value="Genomic_DNA"/>
</dbReference>
<evidence type="ECO:0000256" key="5">
    <source>
        <dbReference type="SAM" id="Phobius"/>
    </source>
</evidence>
<feature type="transmembrane region" description="Helical" evidence="5">
    <location>
        <begin position="55"/>
        <end position="76"/>
    </location>
</feature>
<keyword evidence="7" id="KW-1185">Reference proteome</keyword>
<reference evidence="7" key="1">
    <citation type="submission" date="2017-10" db="EMBL/GenBank/DDBJ databases">
        <title>Rapid genome shrinkage in a self-fertile nematode reveals novel sperm competition proteins.</title>
        <authorList>
            <person name="Yin D."/>
            <person name="Schwarz E.M."/>
            <person name="Thomas C.G."/>
            <person name="Felde R.L."/>
            <person name="Korf I.F."/>
            <person name="Cutter A.D."/>
            <person name="Schartner C.M."/>
            <person name="Ralston E.J."/>
            <person name="Meyer B.J."/>
            <person name="Haag E.S."/>
        </authorList>
    </citation>
    <scope>NUCLEOTIDE SEQUENCE [LARGE SCALE GENOMIC DNA]</scope>
    <source>
        <strain evidence="7">JU1422</strain>
    </source>
</reference>
<evidence type="ECO:0000256" key="3">
    <source>
        <dbReference type="ARBA" id="ARBA00022989"/>
    </source>
</evidence>
<dbReference type="PANTHER" id="PTHR46561:SF3">
    <property type="entry name" value="G_PROTEIN_RECEP_F1_2 DOMAIN-CONTAINING PROTEIN"/>
    <property type="match status" value="1"/>
</dbReference>
<organism evidence="6 7">
    <name type="scientific">Caenorhabditis nigoni</name>
    <dbReference type="NCBI Taxonomy" id="1611254"/>
    <lineage>
        <taxon>Eukaryota</taxon>
        <taxon>Metazoa</taxon>
        <taxon>Ecdysozoa</taxon>
        <taxon>Nematoda</taxon>
        <taxon>Chromadorea</taxon>
        <taxon>Rhabditida</taxon>
        <taxon>Rhabditina</taxon>
        <taxon>Rhabditomorpha</taxon>
        <taxon>Rhabditoidea</taxon>
        <taxon>Rhabditidae</taxon>
        <taxon>Peloderinae</taxon>
        <taxon>Caenorhabditis</taxon>
    </lineage>
</organism>
<name>A0A2G5TM99_9PELO</name>
<evidence type="ECO:0000313" key="6">
    <source>
        <dbReference type="EMBL" id="PIC28397.1"/>
    </source>
</evidence>
<dbReference type="InterPro" id="IPR019408">
    <property type="entry name" value="7TM_GPCR_serpentine_rcpt_Srab"/>
</dbReference>
<dbReference type="InterPro" id="IPR053286">
    <property type="entry name" value="Nematode_rcpt-like_srab"/>
</dbReference>
<dbReference type="GO" id="GO:0016020">
    <property type="term" value="C:membrane"/>
    <property type="evidence" value="ECO:0007669"/>
    <property type="project" value="UniProtKB-SubCell"/>
</dbReference>
<feature type="transmembrane region" description="Helical" evidence="5">
    <location>
        <begin position="138"/>
        <end position="161"/>
    </location>
</feature>
<keyword evidence="4 5" id="KW-0472">Membrane</keyword>
<feature type="transmembrane region" description="Helical" evidence="5">
    <location>
        <begin position="187"/>
        <end position="209"/>
    </location>
</feature>
<evidence type="ECO:0000256" key="4">
    <source>
        <dbReference type="ARBA" id="ARBA00023136"/>
    </source>
</evidence>
<keyword evidence="2 5" id="KW-0812">Transmembrane</keyword>
<dbReference type="Pfam" id="PF10292">
    <property type="entry name" value="7TM_GPCR_Srab"/>
    <property type="match status" value="1"/>
</dbReference>
<keyword evidence="3 5" id="KW-1133">Transmembrane helix</keyword>
<comment type="caution">
    <text evidence="6">The sequence shown here is derived from an EMBL/GenBank/DDBJ whole genome shotgun (WGS) entry which is preliminary data.</text>
</comment>
<evidence type="ECO:0000313" key="7">
    <source>
        <dbReference type="Proteomes" id="UP000230233"/>
    </source>
</evidence>
<evidence type="ECO:0000256" key="2">
    <source>
        <dbReference type="ARBA" id="ARBA00022692"/>
    </source>
</evidence>
<dbReference type="OrthoDB" id="5786482at2759"/>
<evidence type="ECO:0008006" key="8">
    <source>
        <dbReference type="Google" id="ProtNLM"/>
    </source>
</evidence>
<feature type="transmembrane region" description="Helical" evidence="5">
    <location>
        <begin position="21"/>
        <end position="43"/>
    </location>
</feature>
<gene>
    <name evidence="6" type="primary">Cni-srab-26</name>
    <name evidence="6" type="synonym">Cnig_chr_V.g20326</name>
    <name evidence="6" type="ORF">B9Z55_020326</name>
</gene>
<feature type="transmembrane region" description="Helical" evidence="5">
    <location>
        <begin position="108"/>
        <end position="126"/>
    </location>
</feature>
<proteinExistence type="predicted"/>
<comment type="subcellular location">
    <subcellularLocation>
        <location evidence="1">Membrane</location>
        <topology evidence="1">Multi-pass membrane protein</topology>
    </subcellularLocation>
</comment>
<dbReference type="AlphaFoldDB" id="A0A2G5TM99"/>
<feature type="transmembrane region" description="Helical" evidence="5">
    <location>
        <begin position="271"/>
        <end position="292"/>
    </location>
</feature>
<dbReference type="PANTHER" id="PTHR46561">
    <property type="entry name" value="SERPENTINE RECEPTOR, CLASS AB (CLASS A-LIKE)-RELATED"/>
    <property type="match status" value="1"/>
</dbReference>
<sequence length="337" mass="38841">MNANCSAMLALASSSPLKLSIVYNLIIACIGFPLFFWASIRLWSGTFTKIFHKNFRLIIQMHLLGFMIHCFGRVMLHSLDLYNYHFRDPCDMIPDIYRCFVFRLMYNSGMWITTCTAVSLIIERMIATYLRGQYENQYIWIGILLMFLTPAIASFPLYLAYSNLKFDGVFMPYCSVYKPGHPEIANLNSGVAIGAQIVARIMFGYLFHLNKKLREKMQRSSLSTRFQLEQNKNSTQCLKIYANISTIFLILQIGSFTYLLKVAPGIPKEHYLALMELNCQFPLYGVITVLLVTKRISSVRNHISSTLTSQFNLDRKETYFANFNQQIGAVKPLTKKY</sequence>